<dbReference type="Pfam" id="PF06233">
    <property type="entry name" value="Usg"/>
    <property type="match status" value="1"/>
</dbReference>
<evidence type="ECO:0000313" key="1">
    <source>
        <dbReference type="EMBL" id="KUM24361.1"/>
    </source>
</evidence>
<dbReference type="Proteomes" id="UP000053176">
    <property type="component" value="Unassembled WGS sequence"/>
</dbReference>
<proteinExistence type="predicted"/>
<comment type="caution">
    <text evidence="1">The sequence shown here is derived from an EMBL/GenBank/DDBJ whole genome shotgun (WGS) entry which is preliminary data.</text>
</comment>
<dbReference type="InterPro" id="IPR009354">
    <property type="entry name" value="Usg"/>
</dbReference>
<dbReference type="AlphaFoldDB" id="A0A101KP60"/>
<gene>
    <name evidence="1" type="ORF">AU467_30635</name>
</gene>
<reference evidence="1 2" key="1">
    <citation type="submission" date="2015-12" db="EMBL/GenBank/DDBJ databases">
        <title>Draft genome sequence of Mesorhizobium sp. UFLA 01-765, a multitolerant efficient symbiont and plant-growth promoting strain isolated from Zn-mining soil using Leucaena leucocephala as a trap plant.</title>
        <authorList>
            <person name="Rangel W.M."/>
            <person name="Thijs S."/>
            <person name="Longatti S.M."/>
            <person name="Moreira F.M."/>
            <person name="Weyens N."/>
            <person name="Vangronsveld J."/>
            <person name="Van Hamme J.D."/>
            <person name="Bottos E.M."/>
            <person name="Rineau F."/>
        </authorList>
    </citation>
    <scope>NUCLEOTIDE SEQUENCE [LARGE SCALE GENOMIC DNA]</scope>
    <source>
        <strain evidence="1 2">UFLA 01-765</strain>
    </source>
</reference>
<name>A0A101KP60_RHILI</name>
<dbReference type="EMBL" id="LPWA01000138">
    <property type="protein sequence ID" value="KUM24361.1"/>
    <property type="molecule type" value="Genomic_DNA"/>
</dbReference>
<sequence>MHDHSEMDLMLRGYGLTTAKILYHFPDHPHLLQSYIWQDYDIAPKFPVLIRFIEFWKTRLDGPLHSVTYTHQKLIAPNEWRKVDGEFVLH</sequence>
<dbReference type="OrthoDB" id="9811054at2"/>
<accession>A0A101KP60</accession>
<protein>
    <submittedName>
        <fullName evidence="1">Aspartate-semialdehyde dehydrogenase</fullName>
    </submittedName>
</protein>
<evidence type="ECO:0000313" key="2">
    <source>
        <dbReference type="Proteomes" id="UP000053176"/>
    </source>
</evidence>
<organism evidence="1 2">
    <name type="scientific">Rhizobium loti</name>
    <name type="common">Mesorhizobium loti</name>
    <dbReference type="NCBI Taxonomy" id="381"/>
    <lineage>
        <taxon>Bacteria</taxon>
        <taxon>Pseudomonadati</taxon>
        <taxon>Pseudomonadota</taxon>
        <taxon>Alphaproteobacteria</taxon>
        <taxon>Hyphomicrobiales</taxon>
        <taxon>Phyllobacteriaceae</taxon>
        <taxon>Mesorhizobium</taxon>
    </lineage>
</organism>